<reference evidence="4" key="1">
    <citation type="submission" date="2016-12" db="EMBL/GenBank/DDBJ databases">
        <authorList>
            <person name="Meng X."/>
        </authorList>
    </citation>
    <scope>NUCLEOTIDE SEQUENCE [LARGE SCALE GENOMIC DNA]</scope>
    <source>
        <strain evidence="4">DSM 19116</strain>
    </source>
</reference>
<dbReference type="SMART" id="SM00833">
    <property type="entry name" value="CobW_C"/>
    <property type="match status" value="1"/>
</dbReference>
<name>A0A1Q5Q3X4_9ACTO</name>
<feature type="domain" description="CobW C-terminal" evidence="2">
    <location>
        <begin position="238"/>
        <end position="329"/>
    </location>
</feature>
<dbReference type="EMBL" id="MQVR01000014">
    <property type="protein sequence ID" value="OKL54507.1"/>
    <property type="molecule type" value="Genomic_DNA"/>
</dbReference>
<proteinExistence type="predicted"/>
<dbReference type="Proteomes" id="UP000185628">
    <property type="component" value="Unassembled WGS sequence"/>
</dbReference>
<dbReference type="PANTHER" id="PTHR43603">
    <property type="entry name" value="COBW DOMAIN-CONTAINING PROTEIN DDB_G0274527"/>
    <property type="match status" value="1"/>
</dbReference>
<dbReference type="PANTHER" id="PTHR43603:SF1">
    <property type="entry name" value="ZINC-REGULATED GTPASE METALLOPROTEIN ACTIVATOR 1"/>
    <property type="match status" value="1"/>
</dbReference>
<keyword evidence="4" id="KW-1185">Reference proteome</keyword>
<sequence length="357" mass="37964">MRSTPLALLATTDPVLRECAAFDLVVSEPGTVALVHTLSEDATAVRRVVIDANGVISDRWHVLDDGCFSCGIAGDAVNALEEIISMMWPHALAYFPPLAIDPLPLSRVVNEACQDGGLSAHLSSVSAVVDTTAAVEDLLEPITLEERRIASDAPERSIGEAILAQISVADLIVAHGGDGPGGELVEHLRAHDTLLTGDLHDGDVHPLLFGGEHSAAAALARVDPRGVQPWGGPSEYGTWTLDLASTRPFHPARLLDNIELLGAGRLVHRGRFWVPTRPGTICSWEGAGGQVSVGVVGSHPVPAEVSTRLVICGNGDERERLQRAFADSLLTDEELTRDPRSWEATSDELEPWLGAVS</sequence>
<dbReference type="Pfam" id="PF07683">
    <property type="entry name" value="CobW_C"/>
    <property type="match status" value="1"/>
</dbReference>
<dbReference type="InterPro" id="IPR051927">
    <property type="entry name" value="Zn_Chap_cDPG_Synth"/>
</dbReference>
<evidence type="ECO:0000313" key="4">
    <source>
        <dbReference type="Proteomes" id="UP000185628"/>
    </source>
</evidence>
<gene>
    <name evidence="3" type="ORF">BSZ39_03810</name>
</gene>
<evidence type="ECO:0000313" key="3">
    <source>
        <dbReference type="EMBL" id="OKL54507.1"/>
    </source>
</evidence>
<evidence type="ECO:0000259" key="2">
    <source>
        <dbReference type="SMART" id="SM00833"/>
    </source>
</evidence>
<dbReference type="RefSeq" id="WP_073716061.1">
    <property type="nucleotide sequence ID" value="NZ_MQVR01000014.1"/>
</dbReference>
<dbReference type="OrthoDB" id="9808822at2"/>
<protein>
    <recommendedName>
        <fullName evidence="2">CobW C-terminal domain-containing protein</fullName>
    </recommendedName>
</protein>
<dbReference type="InterPro" id="IPR011629">
    <property type="entry name" value="CobW-like_C"/>
</dbReference>
<dbReference type="AlphaFoldDB" id="A0A1Q5Q3X4"/>
<evidence type="ECO:0000256" key="1">
    <source>
        <dbReference type="SAM" id="MobiDB-lite"/>
    </source>
</evidence>
<comment type="caution">
    <text evidence="3">The sequence shown here is derived from an EMBL/GenBank/DDBJ whole genome shotgun (WGS) entry which is preliminary data.</text>
</comment>
<accession>A0A1Q5Q3X4</accession>
<feature type="region of interest" description="Disordered" evidence="1">
    <location>
        <begin position="337"/>
        <end position="357"/>
    </location>
</feature>
<organism evidence="3 4">
    <name type="scientific">Bowdeniella nasicola</name>
    <dbReference type="NCBI Taxonomy" id="208480"/>
    <lineage>
        <taxon>Bacteria</taxon>
        <taxon>Bacillati</taxon>
        <taxon>Actinomycetota</taxon>
        <taxon>Actinomycetes</taxon>
        <taxon>Actinomycetales</taxon>
        <taxon>Actinomycetaceae</taxon>
        <taxon>Bowdeniella</taxon>
    </lineage>
</organism>